<reference evidence="3 4" key="1">
    <citation type="submission" date="2020-01" db="EMBL/GenBank/DDBJ databases">
        <authorList>
            <person name="Gupta K D."/>
        </authorList>
    </citation>
    <scope>NUCLEOTIDE SEQUENCE [LARGE SCALE GENOMIC DNA]</scope>
</reference>
<dbReference type="Proteomes" id="UP000467700">
    <property type="component" value="Unassembled WGS sequence"/>
</dbReference>
<feature type="region of interest" description="Disordered" evidence="1">
    <location>
        <begin position="328"/>
        <end position="367"/>
    </location>
</feature>
<name>A0A8S0X5L0_CYCAE</name>
<feature type="compositionally biased region" description="Low complexity" evidence="1">
    <location>
        <begin position="120"/>
        <end position="135"/>
    </location>
</feature>
<feature type="region of interest" description="Disordered" evidence="1">
    <location>
        <begin position="471"/>
        <end position="502"/>
    </location>
</feature>
<organism evidence="3 4">
    <name type="scientific">Cyclocybe aegerita</name>
    <name type="common">Black poplar mushroom</name>
    <name type="synonym">Agrocybe aegerita</name>
    <dbReference type="NCBI Taxonomy" id="1973307"/>
    <lineage>
        <taxon>Eukaryota</taxon>
        <taxon>Fungi</taxon>
        <taxon>Dikarya</taxon>
        <taxon>Basidiomycota</taxon>
        <taxon>Agaricomycotina</taxon>
        <taxon>Agaricomycetes</taxon>
        <taxon>Agaricomycetidae</taxon>
        <taxon>Agaricales</taxon>
        <taxon>Agaricineae</taxon>
        <taxon>Bolbitiaceae</taxon>
        <taxon>Cyclocybe</taxon>
    </lineage>
</organism>
<dbReference type="AlphaFoldDB" id="A0A8S0X5L0"/>
<feature type="compositionally biased region" description="Polar residues" evidence="1">
    <location>
        <begin position="109"/>
        <end position="119"/>
    </location>
</feature>
<feature type="region of interest" description="Disordered" evidence="1">
    <location>
        <begin position="92"/>
        <end position="170"/>
    </location>
</feature>
<evidence type="ECO:0000313" key="3">
    <source>
        <dbReference type="EMBL" id="CAA7267832.1"/>
    </source>
</evidence>
<keyword evidence="4" id="KW-1185">Reference proteome</keyword>
<dbReference type="EMBL" id="CACVBS010000063">
    <property type="protein sequence ID" value="CAA7267832.1"/>
    <property type="molecule type" value="Genomic_DNA"/>
</dbReference>
<feature type="transmembrane region" description="Helical" evidence="2">
    <location>
        <begin position="42"/>
        <end position="65"/>
    </location>
</feature>
<feature type="compositionally biased region" description="Pro residues" evidence="1">
    <location>
        <begin position="150"/>
        <end position="160"/>
    </location>
</feature>
<feature type="compositionally biased region" description="Gly residues" evidence="1">
    <location>
        <begin position="328"/>
        <end position="346"/>
    </location>
</feature>
<evidence type="ECO:0000313" key="4">
    <source>
        <dbReference type="Proteomes" id="UP000467700"/>
    </source>
</evidence>
<proteinExistence type="predicted"/>
<gene>
    <name evidence="3" type="ORF">AAE3_LOCUS10034</name>
</gene>
<feature type="compositionally biased region" description="Low complexity" evidence="1">
    <location>
        <begin position="442"/>
        <end position="455"/>
    </location>
</feature>
<feature type="compositionally biased region" description="Low complexity" evidence="1">
    <location>
        <begin position="411"/>
        <end position="421"/>
    </location>
</feature>
<feature type="region of interest" description="Disordered" evidence="1">
    <location>
        <begin position="405"/>
        <end position="457"/>
    </location>
</feature>
<dbReference type="OrthoDB" id="3047721at2759"/>
<accession>A0A8S0X5L0</accession>
<comment type="caution">
    <text evidence="3">The sequence shown here is derived from an EMBL/GenBank/DDBJ whole genome shotgun (WGS) entry which is preliminary data.</text>
</comment>
<protein>
    <submittedName>
        <fullName evidence="3">Uncharacterized protein</fullName>
    </submittedName>
</protein>
<feature type="compositionally biased region" description="Basic and acidic residues" evidence="1">
    <location>
        <begin position="431"/>
        <end position="441"/>
    </location>
</feature>
<sequence>MLLPRALLFRSSTTSTFATPPTRLRRDLSLDLSLESEARTTLILVGIALAAVFLCSALFFCRHVFLALFRRVFRFGPIGNMATAKSQAENCVEQAAPKKARSPPPQEKPPTTATAYPNGTTPSNNTATAYPTNTALSNNSVMPSTAYFPSPAPTSSPAPTPSRAYPPARPGRTFFTQGPAPIRSASIPRRPAAVYAGTVNGLHHTHPAPLALRPGYPRQYQAPPVRPPRPYAHQSPFGRHHHAHNPYAHPQAYNVQPQGYANYDFGPQGHQDPQIDPKIAALMHAADTVVGAHPNARPLSARIATREEIELISGHVHIPWAFTGSAGGGGASGGASGGRGGTGVGREVGKEAGKAKRPSQPPMAVKVQPPPAVVDLTPHPPTGQQPAHGLQVPGFHQHIPAAEARADGEPTTTTANANARAGPGLASSVLKDLRNTRRRDASSASSGSASGAFEFGEGRGISGVGLGAGMGAGRNAKQHRVRGKENVPPIFGVGKSGRRNRI</sequence>
<keyword evidence="2" id="KW-1133">Transmembrane helix</keyword>
<keyword evidence="2" id="KW-0812">Transmembrane</keyword>
<evidence type="ECO:0000256" key="1">
    <source>
        <dbReference type="SAM" id="MobiDB-lite"/>
    </source>
</evidence>
<keyword evidence="2" id="KW-0472">Membrane</keyword>
<evidence type="ECO:0000256" key="2">
    <source>
        <dbReference type="SAM" id="Phobius"/>
    </source>
</evidence>